<comment type="caution">
    <text evidence="1">The sequence shown here is derived from an EMBL/GenBank/DDBJ whole genome shotgun (WGS) entry which is preliminary data.</text>
</comment>
<protein>
    <submittedName>
        <fullName evidence="1">17029_t:CDS:1</fullName>
    </submittedName>
</protein>
<feature type="non-terminal residue" evidence="1">
    <location>
        <position position="1"/>
    </location>
</feature>
<gene>
    <name evidence="1" type="ORF">FCALED_LOCUS14382</name>
</gene>
<organism evidence="1 2">
    <name type="scientific">Funneliformis caledonium</name>
    <dbReference type="NCBI Taxonomy" id="1117310"/>
    <lineage>
        <taxon>Eukaryota</taxon>
        <taxon>Fungi</taxon>
        <taxon>Fungi incertae sedis</taxon>
        <taxon>Mucoromycota</taxon>
        <taxon>Glomeromycotina</taxon>
        <taxon>Glomeromycetes</taxon>
        <taxon>Glomerales</taxon>
        <taxon>Glomeraceae</taxon>
        <taxon>Funneliformis</taxon>
    </lineage>
</organism>
<sequence>DTMFDPNNPCSFANKIKNIKPLIKASLIPTNNISIPKKPLLIIQTTHRNHGQNK</sequence>
<dbReference type="EMBL" id="CAJVPQ010010186">
    <property type="protein sequence ID" value="CAG8720881.1"/>
    <property type="molecule type" value="Genomic_DNA"/>
</dbReference>
<accession>A0A9N9I4C0</accession>
<reference evidence="1" key="1">
    <citation type="submission" date="2021-06" db="EMBL/GenBank/DDBJ databases">
        <authorList>
            <person name="Kallberg Y."/>
            <person name="Tangrot J."/>
            <person name="Rosling A."/>
        </authorList>
    </citation>
    <scope>NUCLEOTIDE SEQUENCE</scope>
    <source>
        <strain evidence="1">UK204</strain>
    </source>
</reference>
<evidence type="ECO:0000313" key="2">
    <source>
        <dbReference type="Proteomes" id="UP000789570"/>
    </source>
</evidence>
<evidence type="ECO:0000313" key="1">
    <source>
        <dbReference type="EMBL" id="CAG8720881.1"/>
    </source>
</evidence>
<name>A0A9N9I4C0_9GLOM</name>
<dbReference type="Proteomes" id="UP000789570">
    <property type="component" value="Unassembled WGS sequence"/>
</dbReference>
<proteinExistence type="predicted"/>
<dbReference type="AlphaFoldDB" id="A0A9N9I4C0"/>
<keyword evidence="2" id="KW-1185">Reference proteome</keyword>